<dbReference type="InterPro" id="IPR012910">
    <property type="entry name" value="Plug_dom"/>
</dbReference>
<name>A0A430G1Y7_9SPHN</name>
<dbReference type="GO" id="GO:0006826">
    <property type="term" value="P:iron ion transport"/>
    <property type="evidence" value="ECO:0007669"/>
    <property type="project" value="UniProtKB-KW"/>
</dbReference>
<sequence>MLTRTRYSLGILCCLISAPLSAQTPSSPPPETAEPDTGLNDIIVTAQKGARGQSVQKTALAITAVDADTIEQTRAVTVIDVSRLAPNVNFTSSATLPGFANYTIRGIGVSGSTSSIDPAVNVVVDGMVYDFQGATVQDAFDLEGIEILRGPQGILFGRNTTGGAVSLRSRRPTGEFKAATEVTIGNYGRRDFAGSIEGPIVDGKILARVAVLRRERDGYFKDRNGGSFIAAPFNPSGAQPVTAAGDIGNIDNWVVRPSIVIRPTETLDINLLGEYVRMKGNGNPSKVVPGFEGPLRDRFGYTPPSGKFETNQNSTGLTDVEAERLVIETNLDIGVGKITSVTGLRHVDFGFAFEDGAPFVNFELAPGNRIESSQVSQELRFASDFSERINLVIGGYADWHTLDVQERRLLSSLVGAPNATTYIVTNRQGNYRQKAESYAVFANIDYHLTDALIVTAGGRYTYDKKRIRIAPINVCTGPGFTGCPSTFSSLEKDWDNFSPKLAARYEFGAGVMAYGSWTKGFRSGQFNGRATSTAQLGPVDPEKASSFEVGFKSTFLDRRARLNLAAYHTKYDALQLTILNGSLQVLQNAGAATFKGIEAELTLKPVNALELSGSFGYTDAAYDRLDGPLAANLTIAESLRKKLLKAPAYTAFGSATYTAQVSADTDVIARASYSWRSSYFVDVLNTPAARQGAHGLLDLSLGIKKDRYSLTFFGRNITNVLVKDLVNTVVVPIQYGGEPATYGVTLNASF</sequence>
<keyword evidence="7" id="KW-0406">Ion transport</keyword>
<evidence type="ECO:0000256" key="13">
    <source>
        <dbReference type="SAM" id="SignalP"/>
    </source>
</evidence>
<evidence type="ECO:0000256" key="10">
    <source>
        <dbReference type="ARBA" id="ARBA00023237"/>
    </source>
</evidence>
<dbReference type="PANTHER" id="PTHR32552">
    <property type="entry name" value="FERRICHROME IRON RECEPTOR-RELATED"/>
    <property type="match status" value="1"/>
</dbReference>
<evidence type="ECO:0000259" key="14">
    <source>
        <dbReference type="Pfam" id="PF00593"/>
    </source>
</evidence>
<keyword evidence="5 11" id="KW-0812">Transmembrane</keyword>
<evidence type="ECO:0000256" key="9">
    <source>
        <dbReference type="ARBA" id="ARBA00023136"/>
    </source>
</evidence>
<comment type="caution">
    <text evidence="16">The sequence shown here is derived from an EMBL/GenBank/DDBJ whole genome shotgun (WGS) entry which is preliminary data.</text>
</comment>
<dbReference type="GO" id="GO:0009279">
    <property type="term" value="C:cell outer membrane"/>
    <property type="evidence" value="ECO:0007669"/>
    <property type="project" value="UniProtKB-SubCell"/>
</dbReference>
<feature type="domain" description="TonB-dependent receptor plug" evidence="15">
    <location>
        <begin position="55"/>
        <end position="164"/>
    </location>
</feature>
<evidence type="ECO:0000256" key="5">
    <source>
        <dbReference type="ARBA" id="ARBA00022692"/>
    </source>
</evidence>
<feature type="domain" description="TonB-dependent receptor-like beta-barrel" evidence="14">
    <location>
        <begin position="276"/>
        <end position="717"/>
    </location>
</feature>
<gene>
    <name evidence="16" type="ORF">DAH66_14125</name>
</gene>
<evidence type="ECO:0000313" key="17">
    <source>
        <dbReference type="Proteomes" id="UP000287746"/>
    </source>
</evidence>
<keyword evidence="13" id="KW-0732">Signal</keyword>
<dbReference type="Pfam" id="PF07715">
    <property type="entry name" value="Plug"/>
    <property type="match status" value="1"/>
</dbReference>
<dbReference type="InterPro" id="IPR000531">
    <property type="entry name" value="Beta-barrel_TonB"/>
</dbReference>
<keyword evidence="2 11" id="KW-0813">Transport</keyword>
<evidence type="ECO:0000256" key="11">
    <source>
        <dbReference type="PROSITE-ProRule" id="PRU01360"/>
    </source>
</evidence>
<keyword evidence="3 11" id="KW-1134">Transmembrane beta strand</keyword>
<dbReference type="PANTHER" id="PTHR32552:SF81">
    <property type="entry name" value="TONB-DEPENDENT OUTER MEMBRANE RECEPTOR"/>
    <property type="match status" value="1"/>
</dbReference>
<feature type="chain" id="PRO_5019323345" evidence="13">
    <location>
        <begin position="23"/>
        <end position="750"/>
    </location>
</feature>
<evidence type="ECO:0000256" key="7">
    <source>
        <dbReference type="ARBA" id="ARBA00023065"/>
    </source>
</evidence>
<comment type="subcellular location">
    <subcellularLocation>
        <location evidence="1 11">Cell outer membrane</location>
        <topology evidence="1 11">Multi-pass membrane protein</topology>
    </subcellularLocation>
</comment>
<dbReference type="PROSITE" id="PS52016">
    <property type="entry name" value="TONB_DEPENDENT_REC_3"/>
    <property type="match status" value="1"/>
</dbReference>
<keyword evidence="10 11" id="KW-0998">Cell outer membrane</keyword>
<accession>A0A430G1Y7</accession>
<comment type="similarity">
    <text evidence="11 12">Belongs to the TonB-dependent receptor family.</text>
</comment>
<evidence type="ECO:0000313" key="16">
    <source>
        <dbReference type="EMBL" id="RSY82003.1"/>
    </source>
</evidence>
<dbReference type="RefSeq" id="WP_126004884.1">
    <property type="nucleotide sequence ID" value="NZ_QQYZ01000013.1"/>
</dbReference>
<evidence type="ECO:0000256" key="2">
    <source>
        <dbReference type="ARBA" id="ARBA00022448"/>
    </source>
</evidence>
<proteinExistence type="inferred from homology"/>
<dbReference type="AlphaFoldDB" id="A0A430G1Y7"/>
<evidence type="ECO:0000256" key="4">
    <source>
        <dbReference type="ARBA" id="ARBA00022496"/>
    </source>
</evidence>
<protein>
    <submittedName>
        <fullName evidence="16">TonB-dependent receptor</fullName>
    </submittedName>
</protein>
<evidence type="ECO:0000259" key="15">
    <source>
        <dbReference type="Pfam" id="PF07715"/>
    </source>
</evidence>
<evidence type="ECO:0000256" key="12">
    <source>
        <dbReference type="RuleBase" id="RU003357"/>
    </source>
</evidence>
<reference evidence="16 17" key="1">
    <citation type="submission" date="2018-07" db="EMBL/GenBank/DDBJ databases">
        <title>Genomic and Epidemiologic Investigation of an Indolent Hospital Outbreak.</title>
        <authorList>
            <person name="Johnson R.C."/>
            <person name="Deming C."/>
            <person name="Conlan S."/>
            <person name="Zellmer C.J."/>
            <person name="Michelin A.V."/>
            <person name="Lee-Lin S."/>
            <person name="Thomas P.J."/>
            <person name="Park M."/>
            <person name="Weingarten R.A."/>
            <person name="Less J."/>
            <person name="Dekker J.P."/>
            <person name="Frank K.M."/>
            <person name="Musser K.A."/>
            <person name="Mcquiston J.R."/>
            <person name="Henderson D.K."/>
            <person name="Lau A.F."/>
            <person name="Palmore T.N."/>
            <person name="Segre J.A."/>
        </authorList>
    </citation>
    <scope>NUCLEOTIDE SEQUENCE [LARGE SCALE GENOMIC DNA]</scope>
    <source>
        <strain evidence="16 17">SK-CDC1_0717</strain>
    </source>
</reference>
<feature type="signal peptide" evidence="13">
    <location>
        <begin position="1"/>
        <end position="22"/>
    </location>
</feature>
<dbReference type="InterPro" id="IPR039426">
    <property type="entry name" value="TonB-dep_rcpt-like"/>
</dbReference>
<keyword evidence="16" id="KW-0675">Receptor</keyword>
<keyword evidence="4" id="KW-0410">Iron transport</keyword>
<dbReference type="Gene3D" id="2.40.170.20">
    <property type="entry name" value="TonB-dependent receptor, beta-barrel domain"/>
    <property type="match status" value="1"/>
</dbReference>
<evidence type="ECO:0000256" key="3">
    <source>
        <dbReference type="ARBA" id="ARBA00022452"/>
    </source>
</evidence>
<keyword evidence="8 12" id="KW-0798">TonB box</keyword>
<keyword evidence="6" id="KW-0408">Iron</keyword>
<dbReference type="EMBL" id="QQYZ01000013">
    <property type="protein sequence ID" value="RSY82003.1"/>
    <property type="molecule type" value="Genomic_DNA"/>
</dbReference>
<evidence type="ECO:0000256" key="1">
    <source>
        <dbReference type="ARBA" id="ARBA00004571"/>
    </source>
</evidence>
<evidence type="ECO:0000256" key="6">
    <source>
        <dbReference type="ARBA" id="ARBA00023004"/>
    </source>
</evidence>
<keyword evidence="9 11" id="KW-0472">Membrane</keyword>
<dbReference type="Pfam" id="PF00593">
    <property type="entry name" value="TonB_dep_Rec_b-barrel"/>
    <property type="match status" value="1"/>
</dbReference>
<evidence type="ECO:0000256" key="8">
    <source>
        <dbReference type="ARBA" id="ARBA00023077"/>
    </source>
</evidence>
<organism evidence="16 17">
    <name type="scientific">Sphingomonas koreensis</name>
    <dbReference type="NCBI Taxonomy" id="93064"/>
    <lineage>
        <taxon>Bacteria</taxon>
        <taxon>Pseudomonadati</taxon>
        <taxon>Pseudomonadota</taxon>
        <taxon>Alphaproteobacteria</taxon>
        <taxon>Sphingomonadales</taxon>
        <taxon>Sphingomonadaceae</taxon>
        <taxon>Sphingomonas</taxon>
    </lineage>
</organism>
<dbReference type="InterPro" id="IPR036942">
    <property type="entry name" value="Beta-barrel_TonB_sf"/>
</dbReference>
<dbReference type="SUPFAM" id="SSF56935">
    <property type="entry name" value="Porins"/>
    <property type="match status" value="1"/>
</dbReference>
<dbReference type="Proteomes" id="UP000287746">
    <property type="component" value="Unassembled WGS sequence"/>
</dbReference>